<accession>A0A0A9E952</accession>
<feature type="chain" id="PRO_5002064210" evidence="1">
    <location>
        <begin position="23"/>
        <end position="78"/>
    </location>
</feature>
<protein>
    <submittedName>
        <fullName evidence="2">Uncharacterized protein</fullName>
    </submittedName>
</protein>
<keyword evidence="1" id="KW-0732">Signal</keyword>
<reference evidence="2" key="2">
    <citation type="journal article" date="2015" name="Data Brief">
        <title>Shoot transcriptome of the giant reed, Arundo donax.</title>
        <authorList>
            <person name="Barrero R.A."/>
            <person name="Guerrero F.D."/>
            <person name="Moolhuijzen P."/>
            <person name="Goolsby J.A."/>
            <person name="Tidwell J."/>
            <person name="Bellgard S.E."/>
            <person name="Bellgard M.I."/>
        </authorList>
    </citation>
    <scope>NUCLEOTIDE SEQUENCE</scope>
    <source>
        <tissue evidence="2">Shoot tissue taken approximately 20 cm above the soil surface</tissue>
    </source>
</reference>
<evidence type="ECO:0000313" key="2">
    <source>
        <dbReference type="EMBL" id="JAD92517.1"/>
    </source>
</evidence>
<feature type="signal peptide" evidence="1">
    <location>
        <begin position="1"/>
        <end position="22"/>
    </location>
</feature>
<proteinExistence type="predicted"/>
<organism evidence="2">
    <name type="scientific">Arundo donax</name>
    <name type="common">Giant reed</name>
    <name type="synonym">Donax arundinaceus</name>
    <dbReference type="NCBI Taxonomy" id="35708"/>
    <lineage>
        <taxon>Eukaryota</taxon>
        <taxon>Viridiplantae</taxon>
        <taxon>Streptophyta</taxon>
        <taxon>Embryophyta</taxon>
        <taxon>Tracheophyta</taxon>
        <taxon>Spermatophyta</taxon>
        <taxon>Magnoliopsida</taxon>
        <taxon>Liliopsida</taxon>
        <taxon>Poales</taxon>
        <taxon>Poaceae</taxon>
        <taxon>PACMAD clade</taxon>
        <taxon>Arundinoideae</taxon>
        <taxon>Arundineae</taxon>
        <taxon>Arundo</taxon>
    </lineage>
</organism>
<evidence type="ECO:0000256" key="1">
    <source>
        <dbReference type="SAM" id="SignalP"/>
    </source>
</evidence>
<reference evidence="2" key="1">
    <citation type="submission" date="2014-09" db="EMBL/GenBank/DDBJ databases">
        <authorList>
            <person name="Magalhaes I.L.F."/>
            <person name="Oliveira U."/>
            <person name="Santos F.R."/>
            <person name="Vidigal T.H.D.A."/>
            <person name="Brescovit A.D."/>
            <person name="Santos A.J."/>
        </authorList>
    </citation>
    <scope>NUCLEOTIDE SEQUENCE</scope>
    <source>
        <tissue evidence="2">Shoot tissue taken approximately 20 cm above the soil surface</tissue>
    </source>
</reference>
<name>A0A0A9E952_ARUDO</name>
<dbReference type="AlphaFoldDB" id="A0A0A9E952"/>
<dbReference type="EMBL" id="GBRH01205378">
    <property type="protein sequence ID" value="JAD92517.1"/>
    <property type="molecule type" value="Transcribed_RNA"/>
</dbReference>
<sequence>MATWLLNMLWQAFSLLSPMYLAMEFCFWRSSVEQEMQDLNGVATILTSLVMHGNYGKKADAVRSLIKHYTVDVLRIWF</sequence>